<dbReference type="GO" id="GO:0005524">
    <property type="term" value="F:ATP binding"/>
    <property type="evidence" value="ECO:0007669"/>
    <property type="project" value="UniProtKB-UniRule"/>
</dbReference>
<evidence type="ECO:0000256" key="7">
    <source>
        <dbReference type="PROSITE-ProRule" id="PRU10141"/>
    </source>
</evidence>
<dbReference type="SMART" id="SM00220">
    <property type="entry name" value="S_TKc"/>
    <property type="match status" value="1"/>
</dbReference>
<comment type="caution">
    <text evidence="9">The sequence shown here is derived from an EMBL/GenBank/DDBJ whole genome shotgun (WGS) entry which is preliminary data.</text>
</comment>
<reference evidence="10" key="1">
    <citation type="submission" date="2020-01" db="EMBL/GenBank/DDBJ databases">
        <title>Draft genome sequence of the Termite Coptotermes fromosanus.</title>
        <authorList>
            <person name="Itakura S."/>
            <person name="Yosikawa Y."/>
            <person name="Umezawa K."/>
        </authorList>
    </citation>
    <scope>NUCLEOTIDE SEQUENCE [LARGE SCALE GENOMIC DNA]</scope>
</reference>
<feature type="binding site" evidence="7">
    <location>
        <position position="914"/>
    </location>
    <ligand>
        <name>ATP</name>
        <dbReference type="ChEBI" id="CHEBI:30616"/>
    </ligand>
</feature>
<organism evidence="9 10">
    <name type="scientific">Coptotermes formosanus</name>
    <name type="common">Formosan subterranean termite</name>
    <dbReference type="NCBI Taxonomy" id="36987"/>
    <lineage>
        <taxon>Eukaryota</taxon>
        <taxon>Metazoa</taxon>
        <taxon>Ecdysozoa</taxon>
        <taxon>Arthropoda</taxon>
        <taxon>Hexapoda</taxon>
        <taxon>Insecta</taxon>
        <taxon>Pterygota</taxon>
        <taxon>Neoptera</taxon>
        <taxon>Polyneoptera</taxon>
        <taxon>Dictyoptera</taxon>
        <taxon>Blattodea</taxon>
        <taxon>Blattoidea</taxon>
        <taxon>Termitoidae</taxon>
        <taxon>Rhinotermitidae</taxon>
        <taxon>Coptotermes</taxon>
    </lineage>
</organism>
<dbReference type="InParanoid" id="A0A6L2QA59"/>
<feature type="non-terminal residue" evidence="9">
    <location>
        <position position="1"/>
    </location>
</feature>
<evidence type="ECO:0000259" key="8">
    <source>
        <dbReference type="PROSITE" id="PS50011"/>
    </source>
</evidence>
<dbReference type="OrthoDB" id="248495at2759"/>
<evidence type="ECO:0000256" key="1">
    <source>
        <dbReference type="ARBA" id="ARBA00004629"/>
    </source>
</evidence>
<evidence type="ECO:0000256" key="6">
    <source>
        <dbReference type="ARBA" id="ARBA00023328"/>
    </source>
</evidence>
<comment type="subcellular location">
    <subcellularLocation>
        <location evidence="1">Chromosome</location>
        <location evidence="1">Centromere</location>
        <location evidence="1">Kinetochore</location>
    </subcellularLocation>
</comment>
<dbReference type="InterPro" id="IPR011009">
    <property type="entry name" value="Kinase-like_dom_sf"/>
</dbReference>
<dbReference type="Gene3D" id="1.10.510.10">
    <property type="entry name" value="Transferase(Phosphotransferase) domain 1"/>
    <property type="match status" value="1"/>
</dbReference>
<sequence>HRDDEGQVANSPLVICSALKPRKLDDDEFKCAIAVFEPEDPSKCPMYCKSKVYAGGTELSFEELRALEYSRGNRPARFKQGRNMRPATRPFTEDDEFKCAIAVFEPEDPSKCPMYCKSKVYNGGTELSFEELRAIEYLNGNRPAQCKQGRHGTKGELTAAKQFGEEIHMVKAFEAAECEKRNTSLPLVQAPEKQNFNLFVDVEDEEYGGFGAVPHGDTTSVAPEFLLGKIGRVGEMDGKTAASSEVLPKSDIQPPHMTDSSSYIANISSESYDLSFCHQSLTCNTKEAMNMMHELWTTPEDKKLQFNMCHVGGSGSKKKTFPFENGGTQRLLAEQSRLAFEIFKDESVVHEQGENNTFCASQPERKVDHYKISRDVVEGMGQIQKGSGSLLDPAQHGLVFRDSRQTMSSVKREKKGSEPAEASNENCPFTYFRADNIAPDSATDELQCPHICTCKCKDAVNHEGVPCNHIKVTADARVSHGDIPLVPSPGMTEEEEKALSGTEMKENVSPESVLVSEIEKRNIAGILQPSTDFPFDPQEDPALHGEFREPETSYSNVTCNTQVFSCPLLSSTPLVGQLKQPSDRNTAKSSAKTWYCHSDEVSAHRSAGSTAHTVPNLSTIVETVEPYKSSSCSGSTGTTTHHTAMSFQNCTVGNMKRNENIGKSNRNPGNDRGITTAWQGYCNIQKLCRQNECNSGDHLIVEMAGESFHYKTESLHLPEEPNPSQNVCMEESVNSVLQEEPDSHDKQAGILGCQQIRGRNSKFLKNSTGLKPNSKDDEALLKSEDENVIHAKTEALGHMGENEGDNDAYTASSSRTQENCLAGDFSELQFVGPKVVDPFDLTLIQKLLTHVGFPSAEYSKCCLNVNIQMPRFKIGGTVTLGKDKFTIEKILGEGSYAKVFKAIDMGAQRAVALKIQKPRWEWEFYICHQLQSRLSDPLSAMAFMNVHKAYMLNNGSVMVTDCSKYGSLLSVLVKLRQHWEPVPEDLLLYWMIELLSIAEKLQQCRIIHGDIKPDNFVLRTLPSLQAKEPSLQLIDMGRGIDMTLFPEGTTFNTVVSTKDFQCIEMQTKQPWTYQIDLYGIAGTMHCVYFSQYMKVCKESDGRWFIRQSISRYSKRHLWEQFFYTLLNVESCEKLPDLSELRHLVEAEILSNKHFSDWTHVRNILGGK</sequence>
<dbReference type="PROSITE" id="PS00107">
    <property type="entry name" value="PROTEIN_KINASE_ATP"/>
    <property type="match status" value="1"/>
</dbReference>
<dbReference type="InterPro" id="IPR017441">
    <property type="entry name" value="Protein_kinase_ATP_BS"/>
</dbReference>
<dbReference type="PROSITE" id="PS00108">
    <property type="entry name" value="PROTEIN_KINASE_ST"/>
    <property type="match status" value="1"/>
</dbReference>
<evidence type="ECO:0000256" key="5">
    <source>
        <dbReference type="ARBA" id="ARBA00022840"/>
    </source>
</evidence>
<dbReference type="PROSITE" id="PS50011">
    <property type="entry name" value="PROTEIN_KINASE_DOM"/>
    <property type="match status" value="1"/>
</dbReference>
<dbReference type="GO" id="GO:0004672">
    <property type="term" value="F:protein kinase activity"/>
    <property type="evidence" value="ECO:0007669"/>
    <property type="project" value="InterPro"/>
</dbReference>
<evidence type="ECO:0000256" key="3">
    <source>
        <dbReference type="ARBA" id="ARBA00022741"/>
    </source>
</evidence>
<dbReference type="Pfam" id="PF00069">
    <property type="entry name" value="Pkinase"/>
    <property type="match status" value="1"/>
</dbReference>
<dbReference type="AlphaFoldDB" id="A0A6L2QA59"/>
<dbReference type="GO" id="GO:0005634">
    <property type="term" value="C:nucleus"/>
    <property type="evidence" value="ECO:0007669"/>
    <property type="project" value="TreeGrafter"/>
</dbReference>
<evidence type="ECO:0000256" key="4">
    <source>
        <dbReference type="ARBA" id="ARBA00022838"/>
    </source>
</evidence>
<dbReference type="GO" id="GO:0000776">
    <property type="term" value="C:kinetochore"/>
    <property type="evidence" value="ECO:0007669"/>
    <property type="project" value="UniProtKB-KW"/>
</dbReference>
<keyword evidence="3 7" id="KW-0547">Nucleotide-binding</keyword>
<feature type="domain" description="Protein kinase" evidence="8">
    <location>
        <begin position="885"/>
        <end position="1167"/>
    </location>
</feature>
<keyword evidence="4" id="KW-0995">Kinetochore</keyword>
<keyword evidence="5 7" id="KW-0067">ATP-binding</keyword>
<dbReference type="InterPro" id="IPR008271">
    <property type="entry name" value="Ser/Thr_kinase_AS"/>
</dbReference>
<dbReference type="SUPFAM" id="SSF56112">
    <property type="entry name" value="Protein kinase-like (PK-like)"/>
    <property type="match status" value="1"/>
</dbReference>
<protein>
    <recommendedName>
        <fullName evidence="8">Protein kinase domain-containing protein</fullName>
    </recommendedName>
</protein>
<dbReference type="InterPro" id="IPR000719">
    <property type="entry name" value="Prot_kinase_dom"/>
</dbReference>
<keyword evidence="6" id="KW-0137">Centromere</keyword>
<evidence type="ECO:0000256" key="2">
    <source>
        <dbReference type="ARBA" id="ARBA00022454"/>
    </source>
</evidence>
<dbReference type="InterPro" id="IPR015661">
    <property type="entry name" value="Bub1/Mad3"/>
</dbReference>
<dbReference type="PANTHER" id="PTHR14030">
    <property type="entry name" value="MITOTIC CHECKPOINT SERINE/THREONINE-PROTEIN KINASE BUB1"/>
    <property type="match status" value="1"/>
</dbReference>
<dbReference type="PANTHER" id="PTHR14030:SF4">
    <property type="entry name" value="BUB1 KINASE, ISOFORM A-RELATED"/>
    <property type="match status" value="1"/>
</dbReference>
<proteinExistence type="predicted"/>
<dbReference type="GO" id="GO:0051754">
    <property type="term" value="P:meiotic sister chromatid cohesion, centromeric"/>
    <property type="evidence" value="ECO:0007669"/>
    <property type="project" value="TreeGrafter"/>
</dbReference>
<name>A0A6L2QA59_COPFO</name>
<evidence type="ECO:0000313" key="10">
    <source>
        <dbReference type="Proteomes" id="UP000502823"/>
    </source>
</evidence>
<dbReference type="EMBL" id="BLKM01001242">
    <property type="protein sequence ID" value="GFG39818.1"/>
    <property type="molecule type" value="Genomic_DNA"/>
</dbReference>
<dbReference type="GO" id="GO:0007094">
    <property type="term" value="P:mitotic spindle assembly checkpoint signaling"/>
    <property type="evidence" value="ECO:0007669"/>
    <property type="project" value="InterPro"/>
</dbReference>
<accession>A0A6L2QA59</accession>
<dbReference type="Proteomes" id="UP000502823">
    <property type="component" value="Unassembled WGS sequence"/>
</dbReference>
<keyword evidence="2" id="KW-0158">Chromosome</keyword>
<evidence type="ECO:0000313" key="9">
    <source>
        <dbReference type="EMBL" id="GFG39818.1"/>
    </source>
</evidence>
<keyword evidence="10" id="KW-1185">Reference proteome</keyword>
<dbReference type="GO" id="GO:0032991">
    <property type="term" value="C:protein-containing complex"/>
    <property type="evidence" value="ECO:0007669"/>
    <property type="project" value="UniProtKB-ARBA"/>
</dbReference>
<gene>
    <name evidence="9" type="ORF">Cfor_10593</name>
</gene>